<proteinExistence type="predicted"/>
<keyword evidence="2" id="KW-1185">Reference proteome</keyword>
<protein>
    <submittedName>
        <fullName evidence="1">Uncharacterized protein</fullName>
    </submittedName>
</protein>
<comment type="caution">
    <text evidence="1">The sequence shown here is derived from an EMBL/GenBank/DDBJ whole genome shotgun (WGS) entry which is preliminary data.</text>
</comment>
<accession>A0A1X2GY99</accession>
<organism evidence="1 2">
    <name type="scientific">Hesseltinella vesiculosa</name>
    <dbReference type="NCBI Taxonomy" id="101127"/>
    <lineage>
        <taxon>Eukaryota</taxon>
        <taxon>Fungi</taxon>
        <taxon>Fungi incertae sedis</taxon>
        <taxon>Mucoromycota</taxon>
        <taxon>Mucoromycotina</taxon>
        <taxon>Mucoromycetes</taxon>
        <taxon>Mucorales</taxon>
        <taxon>Cunninghamellaceae</taxon>
        <taxon>Hesseltinella</taxon>
    </lineage>
</organism>
<reference evidence="1 2" key="1">
    <citation type="submission" date="2016-07" db="EMBL/GenBank/DDBJ databases">
        <title>Pervasive Adenine N6-methylation of Active Genes in Fungi.</title>
        <authorList>
            <consortium name="DOE Joint Genome Institute"/>
            <person name="Mondo S.J."/>
            <person name="Dannebaum R.O."/>
            <person name="Kuo R.C."/>
            <person name="Labutti K."/>
            <person name="Haridas S."/>
            <person name="Kuo A."/>
            <person name="Salamov A."/>
            <person name="Ahrendt S.R."/>
            <person name="Lipzen A."/>
            <person name="Sullivan W."/>
            <person name="Andreopoulos W.B."/>
            <person name="Clum A."/>
            <person name="Lindquist E."/>
            <person name="Daum C."/>
            <person name="Ramamoorthy G.K."/>
            <person name="Gryganskyi A."/>
            <person name="Culley D."/>
            <person name="Magnuson J.K."/>
            <person name="James T.Y."/>
            <person name="O'Malley M.A."/>
            <person name="Stajich J.E."/>
            <person name="Spatafora J.W."/>
            <person name="Visel A."/>
            <person name="Grigoriev I.V."/>
        </authorList>
    </citation>
    <scope>NUCLEOTIDE SEQUENCE [LARGE SCALE GENOMIC DNA]</scope>
    <source>
        <strain evidence="1 2">NRRL 3301</strain>
    </source>
</reference>
<evidence type="ECO:0000313" key="1">
    <source>
        <dbReference type="EMBL" id="ORX63061.1"/>
    </source>
</evidence>
<evidence type="ECO:0000313" key="2">
    <source>
        <dbReference type="Proteomes" id="UP000242146"/>
    </source>
</evidence>
<dbReference type="EMBL" id="MCGT01000001">
    <property type="protein sequence ID" value="ORX63061.1"/>
    <property type="molecule type" value="Genomic_DNA"/>
</dbReference>
<name>A0A1X2GY99_9FUNG</name>
<dbReference type="AlphaFoldDB" id="A0A1X2GY99"/>
<gene>
    <name evidence="1" type="ORF">DM01DRAFT_323465</name>
</gene>
<dbReference type="Proteomes" id="UP000242146">
    <property type="component" value="Unassembled WGS sequence"/>
</dbReference>
<sequence>MDARALLSHGQGLRVFVDAENMNLSFTTVQDRSASLAERLNVIYQLRQLRSQFHHPSTNLLVRASSFWPHQCTVSR</sequence>